<name>A0A7K1UH58_9MICC</name>
<feature type="compositionally biased region" description="Acidic residues" evidence="1">
    <location>
        <begin position="65"/>
        <end position="75"/>
    </location>
</feature>
<dbReference type="EMBL" id="WRPM01000031">
    <property type="protein sequence ID" value="MVT25726.1"/>
    <property type="molecule type" value="Genomic_DNA"/>
</dbReference>
<dbReference type="OrthoDB" id="3535759at2"/>
<comment type="caution">
    <text evidence="2">The sequence shown here is derived from an EMBL/GenBank/DDBJ whole genome shotgun (WGS) entry which is preliminary data.</text>
</comment>
<keyword evidence="3" id="KW-1185">Reference proteome</keyword>
<sequence>MSTTATAGPDPLEAELHRVAASYDQLHASEASHTSTTEPEESVAGAEQLRRTWESESTLRQLEPAPEEIAEDPEPGDPSTLKLPPTETAHQEENTNGLEAYLAADVAEELAAGGPPNWLGTRWSEIDPEDQSEAWIELRRFTDWLVNEYRIPKTVIPACWYRHSQIVAELYAALNLEYKVWEEAAPSVNPMMMWLPHLQAMIGRLRTVMENMPECGKGNHSELKPMVLDYDETLWRTTVYSRREHRKLDRPARGEPNYFVRAKVTSARGAPLAYSNIGGIAPVQGPDMPTATLVGEKTPGAAETDVRLTVENIPAKSRVTWQKAPDPDGPWEEIPEEDQEAGHPPVVL</sequence>
<proteinExistence type="predicted"/>
<gene>
    <name evidence="2" type="ORF">GNZ21_05010</name>
</gene>
<dbReference type="Proteomes" id="UP000460157">
    <property type="component" value="Unassembled WGS sequence"/>
</dbReference>
<reference evidence="2 3" key="1">
    <citation type="submission" date="2019-12" db="EMBL/GenBank/DDBJ databases">
        <title>Nesterenkonia muleiensis sp. nov., a novel actinobacterium isolated from sap of Populus euphratica.</title>
        <authorList>
            <person name="Wang R."/>
        </authorList>
    </citation>
    <scope>NUCLEOTIDE SEQUENCE [LARGE SCALE GENOMIC DNA]</scope>
    <source>
        <strain evidence="2 3">F10</strain>
    </source>
</reference>
<evidence type="ECO:0000313" key="2">
    <source>
        <dbReference type="EMBL" id="MVT25726.1"/>
    </source>
</evidence>
<dbReference type="RefSeq" id="WP_157321923.1">
    <property type="nucleotide sequence ID" value="NZ_BMFX01000007.1"/>
</dbReference>
<feature type="region of interest" description="Disordered" evidence="1">
    <location>
        <begin position="1"/>
        <end position="93"/>
    </location>
</feature>
<organism evidence="2 3">
    <name type="scientific">Nesterenkonia alkaliphila</name>
    <dbReference type="NCBI Taxonomy" id="1463631"/>
    <lineage>
        <taxon>Bacteria</taxon>
        <taxon>Bacillati</taxon>
        <taxon>Actinomycetota</taxon>
        <taxon>Actinomycetes</taxon>
        <taxon>Micrococcales</taxon>
        <taxon>Micrococcaceae</taxon>
        <taxon>Nesterenkonia</taxon>
    </lineage>
</organism>
<feature type="region of interest" description="Disordered" evidence="1">
    <location>
        <begin position="313"/>
        <end position="348"/>
    </location>
</feature>
<accession>A0A7K1UH58</accession>
<dbReference type="AlphaFoldDB" id="A0A7K1UH58"/>
<protein>
    <submittedName>
        <fullName evidence="2">Uncharacterized protein</fullName>
    </submittedName>
</protein>
<feature type="compositionally biased region" description="Acidic residues" evidence="1">
    <location>
        <begin position="329"/>
        <end position="339"/>
    </location>
</feature>
<evidence type="ECO:0000256" key="1">
    <source>
        <dbReference type="SAM" id="MobiDB-lite"/>
    </source>
</evidence>
<evidence type="ECO:0000313" key="3">
    <source>
        <dbReference type="Proteomes" id="UP000460157"/>
    </source>
</evidence>